<protein>
    <submittedName>
        <fullName evidence="1">Protein farnesyltransferase alpha subunit/rab geranylgeranyl transferase alpha subunit</fullName>
    </submittedName>
</protein>
<evidence type="ECO:0000313" key="1">
    <source>
        <dbReference type="EMBL" id="KAI4459200.1"/>
    </source>
</evidence>
<proteinExistence type="predicted"/>
<evidence type="ECO:0000313" key="2">
    <source>
        <dbReference type="Proteomes" id="UP001056778"/>
    </source>
</evidence>
<keyword evidence="2" id="KW-1185">Reference proteome</keyword>
<name>A0ACB9SXC6_HOLOL</name>
<comment type="caution">
    <text evidence="1">The sequence shown here is derived from an EMBL/GenBank/DDBJ whole genome shotgun (WGS) entry which is preliminary data.</text>
</comment>
<accession>A0ACB9SXC6</accession>
<reference evidence="1" key="1">
    <citation type="submission" date="2022-04" db="EMBL/GenBank/DDBJ databases">
        <title>Chromosome-scale genome assembly of Holotrichia oblita Faldermann.</title>
        <authorList>
            <person name="Rongchong L."/>
        </authorList>
    </citation>
    <scope>NUCLEOTIDE SEQUENCE</scope>
    <source>
        <strain evidence="1">81SQS9</strain>
    </source>
</reference>
<dbReference type="EMBL" id="CM043020">
    <property type="protein sequence ID" value="KAI4459200.1"/>
    <property type="molecule type" value="Genomic_DNA"/>
</dbReference>
<sequence>MSDSSDEEISQQKWVLYKDRPDWKDVEPIPQDDGEEPVVTIAYSKEFTDVYDYFRGILKTQEKSERALQLTKDAANLNPANYTVWQYRRDIIKALKKDLREELEYIRQTIRKHSKNYQVWHHRKVLVEWLNDGSEELEFTKSILETDDKNYHAWQHRQWAMKTFNLYEGELEYVDSLLQTDIRNNSAWNQRYFVVNNTTGFNDAVLSREIDYTLSKINIVKENESAWNYLRGLLLHDKEGLSKNQKVVKFCEDLYNSGNRSAFLLALLVDMCDEEISQGSGDVLLVRQKGIALCKELASNYDTIRCKYWEYMASTLEKKGTETDDTCTSSTGN</sequence>
<dbReference type="Proteomes" id="UP001056778">
    <property type="component" value="Chromosome 6"/>
</dbReference>
<gene>
    <name evidence="1" type="ORF">MML48_6g00004904</name>
</gene>
<organism evidence="1 2">
    <name type="scientific">Holotrichia oblita</name>
    <name type="common">Chafer beetle</name>
    <dbReference type="NCBI Taxonomy" id="644536"/>
    <lineage>
        <taxon>Eukaryota</taxon>
        <taxon>Metazoa</taxon>
        <taxon>Ecdysozoa</taxon>
        <taxon>Arthropoda</taxon>
        <taxon>Hexapoda</taxon>
        <taxon>Insecta</taxon>
        <taxon>Pterygota</taxon>
        <taxon>Neoptera</taxon>
        <taxon>Endopterygota</taxon>
        <taxon>Coleoptera</taxon>
        <taxon>Polyphaga</taxon>
        <taxon>Scarabaeiformia</taxon>
        <taxon>Scarabaeidae</taxon>
        <taxon>Melolonthinae</taxon>
        <taxon>Holotrichia</taxon>
    </lineage>
</organism>